<keyword evidence="1 2" id="KW-0694">RNA-binding</keyword>
<dbReference type="Pfam" id="PF00076">
    <property type="entry name" value="RRM_1"/>
    <property type="match status" value="2"/>
</dbReference>
<protein>
    <submittedName>
        <fullName evidence="5">Heterogeneous nuclear ribonucleoprotein A1</fullName>
    </submittedName>
</protein>
<accession>L9L8R4</accession>
<dbReference type="PANTHER" id="PTHR48026:SF2">
    <property type="entry name" value="HETEROGENEOUS NUCLEAR RIBONUCLEOPROTEIN A1-RELATED"/>
    <property type="match status" value="1"/>
</dbReference>
<dbReference type="PANTHER" id="PTHR48026">
    <property type="entry name" value="HOMOLOGOUS TO DROSOPHILA SQD (SQUID) PROTEIN"/>
    <property type="match status" value="1"/>
</dbReference>
<dbReference type="EMBL" id="KB320468">
    <property type="protein sequence ID" value="ELW71303.1"/>
    <property type="molecule type" value="Genomic_DNA"/>
</dbReference>
<evidence type="ECO:0000313" key="6">
    <source>
        <dbReference type="Proteomes" id="UP000011518"/>
    </source>
</evidence>
<keyword evidence="5" id="KW-0687">Ribonucleoprotein</keyword>
<dbReference type="InParanoid" id="L9L8R4"/>
<evidence type="ECO:0000259" key="4">
    <source>
        <dbReference type="PROSITE" id="PS50102"/>
    </source>
</evidence>
<feature type="domain" description="RRM" evidence="4">
    <location>
        <begin position="5"/>
        <end position="90"/>
    </location>
</feature>
<dbReference type="GO" id="GO:0071013">
    <property type="term" value="C:catalytic step 2 spliceosome"/>
    <property type="evidence" value="ECO:0007669"/>
    <property type="project" value="TreeGrafter"/>
</dbReference>
<evidence type="ECO:0000313" key="5">
    <source>
        <dbReference type="EMBL" id="ELW71303.1"/>
    </source>
</evidence>
<dbReference type="InterPro" id="IPR035979">
    <property type="entry name" value="RBD_domain_sf"/>
</dbReference>
<reference evidence="6" key="1">
    <citation type="submission" date="2012-07" db="EMBL/GenBank/DDBJ databases">
        <title>Genome of the Chinese tree shrew, a rising model animal genetically related to primates.</title>
        <authorList>
            <person name="Zhang G."/>
            <person name="Fan Y."/>
            <person name="Yao Y."/>
            <person name="Huang Z."/>
        </authorList>
    </citation>
    <scope>NUCLEOTIDE SEQUENCE [LARGE SCALE GENOMIC DNA]</scope>
</reference>
<dbReference type="Proteomes" id="UP000011518">
    <property type="component" value="Unassembled WGS sequence"/>
</dbReference>
<name>L9L8R4_TUPCH</name>
<keyword evidence="6" id="KW-1185">Reference proteome</keyword>
<sequence>MRDPNTKRSRGFGFVTYATVDEMEAAMNARPHKYGKIEMIEIMTDQGSGKKRGFSFLTFDDHDSVDKIVIQKHYTVNGHNSGVRKALSKKKWLVLPPALEVKVVLETSVVVEEVVLVVTTLVMEETSVVMMALVAAVGEAGIMEGIQEKKKKVPAGAETKKMVSAVVEATKKKAPSMPETLKKKQRNFVVLKTKHLRKKFAQKAPGTLSALVRTIFRPEETNTPQPKALRWRSRKPKSYLPPQFILLSFPRAPRTLSSPRSHWLRAFPLDQLAAPSGDSRKAHCSADPSINPEARDSYPLQVGGVRTVSRGARSVGATIMQ</sequence>
<feature type="region of interest" description="Disordered" evidence="3">
    <location>
        <begin position="275"/>
        <end position="297"/>
    </location>
</feature>
<proteinExistence type="predicted"/>
<dbReference type="InterPro" id="IPR012677">
    <property type="entry name" value="Nucleotide-bd_a/b_plait_sf"/>
</dbReference>
<dbReference type="SUPFAM" id="SSF54928">
    <property type="entry name" value="RNA-binding domain, RBD"/>
    <property type="match status" value="2"/>
</dbReference>
<dbReference type="GO" id="GO:0003730">
    <property type="term" value="F:mRNA 3'-UTR binding"/>
    <property type="evidence" value="ECO:0007669"/>
    <property type="project" value="TreeGrafter"/>
</dbReference>
<evidence type="ECO:0000256" key="3">
    <source>
        <dbReference type="SAM" id="MobiDB-lite"/>
    </source>
</evidence>
<evidence type="ECO:0000256" key="1">
    <source>
        <dbReference type="ARBA" id="ARBA00022884"/>
    </source>
</evidence>
<dbReference type="Gene3D" id="3.30.70.330">
    <property type="match status" value="2"/>
</dbReference>
<organism evidence="5 6">
    <name type="scientific">Tupaia chinensis</name>
    <name type="common">Chinese tree shrew</name>
    <name type="synonym">Tupaia belangeri chinensis</name>
    <dbReference type="NCBI Taxonomy" id="246437"/>
    <lineage>
        <taxon>Eukaryota</taxon>
        <taxon>Metazoa</taxon>
        <taxon>Chordata</taxon>
        <taxon>Craniata</taxon>
        <taxon>Vertebrata</taxon>
        <taxon>Euteleostomi</taxon>
        <taxon>Mammalia</taxon>
        <taxon>Eutheria</taxon>
        <taxon>Euarchontoglires</taxon>
        <taxon>Scandentia</taxon>
        <taxon>Tupaiidae</taxon>
        <taxon>Tupaia</taxon>
    </lineage>
</organism>
<dbReference type="PROSITE" id="PS50102">
    <property type="entry name" value="RRM"/>
    <property type="match status" value="1"/>
</dbReference>
<gene>
    <name evidence="5" type="ORF">TREES_T100000186</name>
</gene>
<reference evidence="6" key="2">
    <citation type="journal article" date="2013" name="Nat. Commun.">
        <title>Genome of the Chinese tree shrew.</title>
        <authorList>
            <person name="Fan Y."/>
            <person name="Huang Z.Y."/>
            <person name="Cao C.C."/>
            <person name="Chen C.S."/>
            <person name="Chen Y.X."/>
            <person name="Fan D.D."/>
            <person name="He J."/>
            <person name="Hou H.L."/>
            <person name="Hu L."/>
            <person name="Hu X.T."/>
            <person name="Jiang X.T."/>
            <person name="Lai R."/>
            <person name="Lang Y.S."/>
            <person name="Liang B."/>
            <person name="Liao S.G."/>
            <person name="Mu D."/>
            <person name="Ma Y.Y."/>
            <person name="Niu Y.Y."/>
            <person name="Sun X.Q."/>
            <person name="Xia J.Q."/>
            <person name="Xiao J."/>
            <person name="Xiong Z.Q."/>
            <person name="Xu L."/>
            <person name="Yang L."/>
            <person name="Zhang Y."/>
            <person name="Zhao W."/>
            <person name="Zhao X.D."/>
            <person name="Zheng Y.T."/>
            <person name="Zhou J.M."/>
            <person name="Zhu Y.B."/>
            <person name="Zhang G.J."/>
            <person name="Wang J."/>
            <person name="Yao Y.G."/>
        </authorList>
    </citation>
    <scope>NUCLEOTIDE SEQUENCE [LARGE SCALE GENOMIC DNA]</scope>
</reference>
<dbReference type="GO" id="GO:0000398">
    <property type="term" value="P:mRNA splicing, via spliceosome"/>
    <property type="evidence" value="ECO:0007669"/>
    <property type="project" value="TreeGrafter"/>
</dbReference>
<dbReference type="InterPro" id="IPR000504">
    <property type="entry name" value="RRM_dom"/>
</dbReference>
<dbReference type="STRING" id="246437.L9L8R4"/>
<evidence type="ECO:0000256" key="2">
    <source>
        <dbReference type="PROSITE-ProRule" id="PRU00176"/>
    </source>
</evidence>
<dbReference type="AlphaFoldDB" id="L9L8R4"/>